<gene>
    <name evidence="2" type="ORF">KI387_035416</name>
</gene>
<feature type="non-terminal residue" evidence="2">
    <location>
        <position position="1"/>
    </location>
</feature>
<dbReference type="AlphaFoldDB" id="A0AA38KZP9"/>
<proteinExistence type="predicted"/>
<evidence type="ECO:0000313" key="3">
    <source>
        <dbReference type="Proteomes" id="UP000824469"/>
    </source>
</evidence>
<name>A0AA38KZP9_TAXCH</name>
<protein>
    <submittedName>
        <fullName evidence="2">Uncharacterized protein</fullName>
    </submittedName>
</protein>
<accession>A0AA38KZP9</accession>
<feature type="non-terminal residue" evidence="2">
    <location>
        <position position="67"/>
    </location>
</feature>
<keyword evidence="3" id="KW-1185">Reference proteome</keyword>
<evidence type="ECO:0000313" key="2">
    <source>
        <dbReference type="EMBL" id="KAH9307505.1"/>
    </source>
</evidence>
<reference evidence="2 3" key="1">
    <citation type="journal article" date="2021" name="Nat. Plants">
        <title>The Taxus genome provides insights into paclitaxel biosynthesis.</title>
        <authorList>
            <person name="Xiong X."/>
            <person name="Gou J."/>
            <person name="Liao Q."/>
            <person name="Li Y."/>
            <person name="Zhou Q."/>
            <person name="Bi G."/>
            <person name="Li C."/>
            <person name="Du R."/>
            <person name="Wang X."/>
            <person name="Sun T."/>
            <person name="Guo L."/>
            <person name="Liang H."/>
            <person name="Lu P."/>
            <person name="Wu Y."/>
            <person name="Zhang Z."/>
            <person name="Ro D.K."/>
            <person name="Shang Y."/>
            <person name="Huang S."/>
            <person name="Yan J."/>
        </authorList>
    </citation>
    <scope>NUCLEOTIDE SEQUENCE [LARGE SCALE GENOMIC DNA]</scope>
    <source>
        <strain evidence="2">Ta-2019</strain>
    </source>
</reference>
<feature type="region of interest" description="Disordered" evidence="1">
    <location>
        <begin position="21"/>
        <end position="41"/>
    </location>
</feature>
<organism evidence="2 3">
    <name type="scientific">Taxus chinensis</name>
    <name type="common">Chinese yew</name>
    <name type="synonym">Taxus wallichiana var. chinensis</name>
    <dbReference type="NCBI Taxonomy" id="29808"/>
    <lineage>
        <taxon>Eukaryota</taxon>
        <taxon>Viridiplantae</taxon>
        <taxon>Streptophyta</taxon>
        <taxon>Embryophyta</taxon>
        <taxon>Tracheophyta</taxon>
        <taxon>Spermatophyta</taxon>
        <taxon>Pinopsida</taxon>
        <taxon>Pinidae</taxon>
        <taxon>Conifers II</taxon>
        <taxon>Cupressales</taxon>
        <taxon>Taxaceae</taxon>
        <taxon>Taxus</taxon>
    </lineage>
</organism>
<comment type="caution">
    <text evidence="2">The sequence shown here is derived from an EMBL/GenBank/DDBJ whole genome shotgun (WGS) entry which is preliminary data.</text>
</comment>
<evidence type="ECO:0000256" key="1">
    <source>
        <dbReference type="SAM" id="MobiDB-lite"/>
    </source>
</evidence>
<sequence length="67" mass="7340">GIQHSTDHVVKGYQLGANLLHDATNKKNSQPESMGDGSPNVEWLRQLNISVETLGGREKGQDVAIYH</sequence>
<dbReference type="Proteomes" id="UP000824469">
    <property type="component" value="Unassembled WGS sequence"/>
</dbReference>
<dbReference type="EMBL" id="JAHRHJ020000007">
    <property type="protein sequence ID" value="KAH9307505.1"/>
    <property type="molecule type" value="Genomic_DNA"/>
</dbReference>